<name>A0AAP5AKZ7_9GAMM</name>
<reference evidence="1" key="1">
    <citation type="submission" date="2023-07" db="EMBL/GenBank/DDBJ databases">
        <title>Functional and genomic diversity of the sorghum phyllosphere microbiome.</title>
        <authorList>
            <person name="Shade A."/>
        </authorList>
    </citation>
    <scope>NUCLEOTIDE SEQUENCE</scope>
    <source>
        <strain evidence="1">SORGH_AS_0457</strain>
    </source>
</reference>
<accession>A0AAP5AKZ7</accession>
<evidence type="ECO:0000313" key="2">
    <source>
        <dbReference type="Proteomes" id="UP001226084"/>
    </source>
</evidence>
<sequence length="132" mass="13353">MAAASDATANRCWTPLLLTAAVLFCLLAVVAGLGTSPDSMDRARTVAAMAAGESLQVSGIPAPDRAPVAVHACAAAEKEAENGRPDPAERATSLPSCMAGTRTAASPAAWAVPAIRSRPLRSHLSQAPPARA</sequence>
<comment type="caution">
    <text evidence="1">The sequence shown here is derived from an EMBL/GenBank/DDBJ whole genome shotgun (WGS) entry which is preliminary data.</text>
</comment>
<dbReference type="AlphaFoldDB" id="A0AAP5AKZ7"/>
<dbReference type="RefSeq" id="WP_307107334.1">
    <property type="nucleotide sequence ID" value="NZ_JAUTAS010000001.1"/>
</dbReference>
<protein>
    <submittedName>
        <fullName evidence="1">Uncharacterized protein</fullName>
    </submittedName>
</protein>
<gene>
    <name evidence="1" type="ORF">QE424_002654</name>
</gene>
<proteinExistence type="predicted"/>
<dbReference type="Proteomes" id="UP001226084">
    <property type="component" value="Unassembled WGS sequence"/>
</dbReference>
<organism evidence="1 2">
    <name type="scientific">Stenotrophomonas rhizophila</name>
    <dbReference type="NCBI Taxonomy" id="216778"/>
    <lineage>
        <taxon>Bacteria</taxon>
        <taxon>Pseudomonadati</taxon>
        <taxon>Pseudomonadota</taxon>
        <taxon>Gammaproteobacteria</taxon>
        <taxon>Lysobacterales</taxon>
        <taxon>Lysobacteraceae</taxon>
        <taxon>Stenotrophomonas</taxon>
    </lineage>
</organism>
<evidence type="ECO:0000313" key="1">
    <source>
        <dbReference type="EMBL" id="MDQ1109495.1"/>
    </source>
</evidence>
<dbReference type="EMBL" id="JAUTAS010000001">
    <property type="protein sequence ID" value="MDQ1109495.1"/>
    <property type="molecule type" value="Genomic_DNA"/>
</dbReference>